<dbReference type="InterPro" id="IPR009003">
    <property type="entry name" value="Peptidase_S1_PA"/>
</dbReference>
<organism evidence="2 3">
    <name type="scientific">Phialocephala subalpina</name>
    <dbReference type="NCBI Taxonomy" id="576137"/>
    <lineage>
        <taxon>Eukaryota</taxon>
        <taxon>Fungi</taxon>
        <taxon>Dikarya</taxon>
        <taxon>Ascomycota</taxon>
        <taxon>Pezizomycotina</taxon>
        <taxon>Leotiomycetes</taxon>
        <taxon>Helotiales</taxon>
        <taxon>Mollisiaceae</taxon>
        <taxon>Phialocephala</taxon>
        <taxon>Phialocephala fortinii species complex</taxon>
    </lineage>
</organism>
<proteinExistence type="predicted"/>
<keyword evidence="3" id="KW-1185">Reference proteome</keyword>
<accession>A0A1L7WMM8</accession>
<evidence type="ECO:0000313" key="3">
    <source>
        <dbReference type="Proteomes" id="UP000184330"/>
    </source>
</evidence>
<dbReference type="InterPro" id="IPR012985">
    <property type="entry name" value="Peptidase_S64_Ssy5"/>
</dbReference>
<dbReference type="AlphaFoldDB" id="A0A1L7WMM8"/>
<evidence type="ECO:0000313" key="2">
    <source>
        <dbReference type="EMBL" id="CZR54025.1"/>
    </source>
</evidence>
<reference evidence="2 3" key="1">
    <citation type="submission" date="2016-03" db="EMBL/GenBank/DDBJ databases">
        <authorList>
            <person name="Ploux O."/>
        </authorList>
    </citation>
    <scope>NUCLEOTIDE SEQUENCE [LARGE SCALE GENOMIC DNA]</scope>
    <source>
        <strain evidence="2 3">UAMH 11012</strain>
    </source>
</reference>
<sequence>MDSTKRTVSPSFETSSPSRRKLVKSDETGASTATDNSETTKATASTRATTMEPDESKVNEMDVVIDEDYYQGLRGKPRLLARGSRAKQIRPEEVDSYGNLSPALKKAFHIGGHAIAGKLDSGLRQSIIELLLSMKLGSKWISVDFVRLGYAAQRKGNPVVVLVAVEAEKVTPLEAKRIVDDLEVACNRVELYDVDIEVMDGNRMISSGILDPHEPLPDQDDIPLVGSSIALFREHDHISSGRGTLGGYIEVDGEIFGLTNQHVCLGPFRVEAYPSGEESKLNSRLYVSQPAEQDLEDAILDLTKMLAASREQKASHHRIAYEQSRLDEMKVWAAKDKNIGYVYQTSGLRVLEGNVGERFKMDWAIIKLDNTKRFPDPSQIINRVPPYSLRHTDRTSYLGHAYELGGKELKAETMPSHLKRALSSKEARHKRNIVEANDKSYIVWKFGRSTHHTCGVVNDVTSIYNSKEGLVSDEWLIIDKTQNGDDAFSKSGDSGSFVWDSDGFVVGLLWGGKEQVFGTYVTPIETLFEDIKNVCGAREVKIVVRPDEDTVDNNKLFEAGDQSGGRTFAGEASTSATGIPDLFGDGNDFGGFAKVDMEE</sequence>
<dbReference type="EMBL" id="FJOG01000004">
    <property type="protein sequence ID" value="CZR54025.1"/>
    <property type="molecule type" value="Genomic_DNA"/>
</dbReference>
<dbReference type="SUPFAM" id="SSF50494">
    <property type="entry name" value="Trypsin-like serine proteases"/>
    <property type="match status" value="1"/>
</dbReference>
<evidence type="ECO:0008006" key="4">
    <source>
        <dbReference type="Google" id="ProtNLM"/>
    </source>
</evidence>
<dbReference type="InterPro" id="IPR043504">
    <property type="entry name" value="Peptidase_S1_PA_chymotrypsin"/>
</dbReference>
<feature type="compositionally biased region" description="Polar residues" evidence="1">
    <location>
        <begin position="28"/>
        <end position="37"/>
    </location>
</feature>
<dbReference type="Proteomes" id="UP000184330">
    <property type="component" value="Unassembled WGS sequence"/>
</dbReference>
<gene>
    <name evidence="2" type="ORF">PAC_03908</name>
</gene>
<feature type="region of interest" description="Disordered" evidence="1">
    <location>
        <begin position="1"/>
        <end position="54"/>
    </location>
</feature>
<dbReference type="STRING" id="576137.A0A1L7WMM8"/>
<evidence type="ECO:0000256" key="1">
    <source>
        <dbReference type="SAM" id="MobiDB-lite"/>
    </source>
</evidence>
<feature type="compositionally biased region" description="Polar residues" evidence="1">
    <location>
        <begin position="1"/>
        <end position="17"/>
    </location>
</feature>
<name>A0A1L7WMM8_9HELO</name>
<protein>
    <recommendedName>
        <fullName evidence="4">Serine protease</fullName>
    </recommendedName>
</protein>
<feature type="compositionally biased region" description="Low complexity" evidence="1">
    <location>
        <begin position="39"/>
        <end position="50"/>
    </location>
</feature>
<dbReference type="Pfam" id="PF08192">
    <property type="entry name" value="Peptidase_S64"/>
    <property type="match status" value="1"/>
</dbReference>
<dbReference type="OrthoDB" id="3563428at2759"/>
<dbReference type="Gene3D" id="2.40.10.10">
    <property type="entry name" value="Trypsin-like serine proteases"/>
    <property type="match status" value="1"/>
</dbReference>